<proteinExistence type="inferred from homology"/>
<dbReference type="SUPFAM" id="SSF55920">
    <property type="entry name" value="Creatinase/aminopeptidase"/>
    <property type="match status" value="1"/>
</dbReference>
<dbReference type="AlphaFoldDB" id="D2EF15"/>
<dbReference type="Gene3D" id="3.90.230.10">
    <property type="entry name" value="Creatinase/methionine aminopeptidase superfamily"/>
    <property type="match status" value="1"/>
</dbReference>
<comment type="catalytic activity">
    <reaction evidence="1 8">
        <text>Release of N-terminal amino acids, preferentially methionine, from peptides and arylamides.</text>
        <dbReference type="EC" id="3.4.11.18"/>
    </reaction>
</comment>
<dbReference type="InterPro" id="IPR002468">
    <property type="entry name" value="Pept_M24A_MAP2"/>
</dbReference>
<dbReference type="GO" id="GO:0004239">
    <property type="term" value="F:initiator methionyl aminopeptidase activity"/>
    <property type="evidence" value="ECO:0007669"/>
    <property type="project" value="UniProtKB-EC"/>
</dbReference>
<evidence type="ECO:0000256" key="2">
    <source>
        <dbReference type="ARBA" id="ARBA00001936"/>
    </source>
</evidence>
<dbReference type="InterPro" id="IPR001714">
    <property type="entry name" value="Pept_M24_MAP"/>
</dbReference>
<dbReference type="InterPro" id="IPR000994">
    <property type="entry name" value="Pept_M24"/>
</dbReference>
<evidence type="ECO:0000256" key="5">
    <source>
        <dbReference type="ARBA" id="ARBA00022670"/>
    </source>
</evidence>
<dbReference type="GO" id="GO:0005737">
    <property type="term" value="C:cytoplasm"/>
    <property type="evidence" value="ECO:0007669"/>
    <property type="project" value="TreeGrafter"/>
</dbReference>
<comment type="cofactor">
    <cofactor evidence="2">
        <name>Mn(2+)</name>
        <dbReference type="ChEBI" id="CHEBI:29035"/>
    </cofactor>
</comment>
<comment type="cofactor">
    <cofactor evidence="3">
        <name>Fe(2+)</name>
        <dbReference type="ChEBI" id="CHEBI:29033"/>
    </cofactor>
</comment>
<keyword evidence="5 8" id="KW-0645">Protease</keyword>
<dbReference type="InterPro" id="IPR036005">
    <property type="entry name" value="Creatinase/aminopeptidase-like"/>
</dbReference>
<dbReference type="Gene3D" id="1.10.10.10">
    <property type="entry name" value="Winged helix-like DNA-binding domain superfamily/Winged helix DNA-binding domain"/>
    <property type="match status" value="1"/>
</dbReference>
<protein>
    <recommendedName>
        <fullName evidence="8">Methionine aminopeptidase</fullName>
        <ecNumber evidence="8">3.4.11.18</ecNumber>
    </recommendedName>
</protein>
<evidence type="ECO:0000259" key="9">
    <source>
        <dbReference type="Pfam" id="PF00557"/>
    </source>
</evidence>
<evidence type="ECO:0000256" key="3">
    <source>
        <dbReference type="ARBA" id="ARBA00001954"/>
    </source>
</evidence>
<dbReference type="NCBIfam" id="TIGR00501">
    <property type="entry name" value="met_pdase_II"/>
    <property type="match status" value="1"/>
</dbReference>
<dbReference type="Proteomes" id="UP000009375">
    <property type="component" value="Unassembled WGS sequence"/>
</dbReference>
<evidence type="ECO:0000313" key="11">
    <source>
        <dbReference type="Proteomes" id="UP000009375"/>
    </source>
</evidence>
<comment type="similarity">
    <text evidence="8">Belongs to the peptidase M24A family.</text>
</comment>
<keyword evidence="6 8" id="KW-0479">Metal-binding</keyword>
<keyword evidence="4 8" id="KW-0031">Aminopeptidase</keyword>
<evidence type="ECO:0000256" key="7">
    <source>
        <dbReference type="ARBA" id="ARBA00022801"/>
    </source>
</evidence>
<evidence type="ECO:0000256" key="8">
    <source>
        <dbReference type="RuleBase" id="RU003653"/>
    </source>
</evidence>
<evidence type="ECO:0000256" key="4">
    <source>
        <dbReference type="ARBA" id="ARBA00022438"/>
    </source>
</evidence>
<dbReference type="Pfam" id="PF00557">
    <property type="entry name" value="Peptidase_M24"/>
    <property type="match status" value="1"/>
</dbReference>
<dbReference type="PANTHER" id="PTHR45777">
    <property type="entry name" value="METHIONINE AMINOPEPTIDASE 2"/>
    <property type="match status" value="1"/>
</dbReference>
<gene>
    <name evidence="10" type="ORF">BJBARM4_0322</name>
</gene>
<comment type="function">
    <text evidence="8">Removes the N-terminal methionine from nascent proteins. The N-terminal methionine is often cleaved when the second residue in the primary sequence is small and uncharged (Met-Ala-, Cys, Gly, Pro, Ser, Thr, or Val).</text>
</comment>
<dbReference type="GO" id="GO:0046872">
    <property type="term" value="F:metal ion binding"/>
    <property type="evidence" value="ECO:0007669"/>
    <property type="project" value="UniProtKB-KW"/>
</dbReference>
<dbReference type="GO" id="GO:0006508">
    <property type="term" value="P:proteolysis"/>
    <property type="evidence" value="ECO:0007669"/>
    <property type="project" value="UniProtKB-KW"/>
</dbReference>
<keyword evidence="7" id="KW-0378">Hydrolase</keyword>
<dbReference type="InterPro" id="IPR050247">
    <property type="entry name" value="Met_Aminopeptidase_Type2"/>
</dbReference>
<dbReference type="InterPro" id="IPR036390">
    <property type="entry name" value="WH_DNA-bd_sf"/>
</dbReference>
<organism evidence="10 11">
    <name type="scientific">Candidatus Parvarchaeum acidiphilum ARMAN-4</name>
    <dbReference type="NCBI Taxonomy" id="662760"/>
    <lineage>
        <taxon>Archaea</taxon>
        <taxon>Candidatus Parvarchaeota</taxon>
        <taxon>Candidatus Parvarchaeum</taxon>
    </lineage>
</organism>
<comment type="cofactor">
    <cofactor evidence="8">
        <name>Co(2+)</name>
        <dbReference type="ChEBI" id="CHEBI:48828"/>
    </cofactor>
    <cofactor evidence="8">
        <name>Zn(2+)</name>
        <dbReference type="ChEBI" id="CHEBI:29105"/>
    </cofactor>
    <cofactor evidence="8">
        <name>Mn(2+)</name>
        <dbReference type="ChEBI" id="CHEBI:29035"/>
    </cofactor>
    <cofactor evidence="8">
        <name>Fe(2+)</name>
        <dbReference type="ChEBI" id="CHEBI:29033"/>
    </cofactor>
    <text evidence="8">Binds 2 divalent metal cations per subunit. Has a high-affinity and a low affinity metal-binding site. The true nature of the physiological cofactor is under debate. The enzyme is active with cobalt, zinc, manganese or divalent iron ions.</text>
</comment>
<dbReference type="GO" id="GO:0070006">
    <property type="term" value="F:metalloaminopeptidase activity"/>
    <property type="evidence" value="ECO:0007669"/>
    <property type="project" value="InterPro"/>
</dbReference>
<name>D2EF15_PARA4</name>
<sequence>MEKEERDKWLLAGKIGKEIRDLGISMCVPGAKILDIAEAIEKKTIEMGAKPSFPPNISINQIAAHYTPKFDDKTELTKGDIVKIDVGASVDGYLSDTAASVAVGEGENKLVNATKEALEAVSKMIKPGMEVHQISEVIDDVISGLGFSPIVNLGGHGVGRYSLHEGEFISNSKNYSGSFLRKEGVVAVEPFATTGGGYVIDSAEVQIYQLASIKNVRSSLGRDILKYISEEYNELPFAKRWIVTKFGRFAEIEIRNLVAAGALNEFNVLKEKDNGLVSQFEHSFLFDGETVTITTL</sequence>
<dbReference type="InterPro" id="IPR036388">
    <property type="entry name" value="WH-like_DNA-bd_sf"/>
</dbReference>
<evidence type="ECO:0000256" key="1">
    <source>
        <dbReference type="ARBA" id="ARBA00000294"/>
    </source>
</evidence>
<evidence type="ECO:0000313" key="10">
    <source>
        <dbReference type="EMBL" id="EEZ93041.1"/>
    </source>
</evidence>
<dbReference type="PRINTS" id="PR00599">
    <property type="entry name" value="MAPEPTIDASE"/>
</dbReference>
<feature type="domain" description="Peptidase M24" evidence="9">
    <location>
        <begin position="12"/>
        <end position="201"/>
    </location>
</feature>
<dbReference type="PANTHER" id="PTHR45777:SF2">
    <property type="entry name" value="METHIONINE AMINOPEPTIDASE 2"/>
    <property type="match status" value="1"/>
</dbReference>
<evidence type="ECO:0000256" key="6">
    <source>
        <dbReference type="ARBA" id="ARBA00022723"/>
    </source>
</evidence>
<dbReference type="EC" id="3.4.11.18" evidence="8"/>
<dbReference type="SUPFAM" id="SSF46785">
    <property type="entry name" value="Winged helix' DNA-binding domain"/>
    <property type="match status" value="1"/>
</dbReference>
<reference evidence="10 11" key="1">
    <citation type="journal article" date="2010" name="Proc. Natl. Acad. Sci. U.S.A.">
        <title>Enigmatic, ultrasmall, uncultivated Archaea.</title>
        <authorList>
            <person name="Baker B.J."/>
            <person name="Comolli L.R."/>
            <person name="Dick G.J."/>
            <person name="Hauser L.J."/>
            <person name="Hyatt D."/>
            <person name="Dill B.D."/>
            <person name="Land M.L."/>
            <person name="Verberkmoes N.C."/>
            <person name="Hettich R.L."/>
            <person name="Banfield J.F."/>
        </authorList>
    </citation>
    <scope>NUCLEOTIDE SEQUENCE [LARGE SCALE GENOMIC DNA]</scope>
</reference>
<dbReference type="EMBL" id="GG730043">
    <property type="protein sequence ID" value="EEZ93041.1"/>
    <property type="molecule type" value="Genomic_DNA"/>
</dbReference>
<accession>D2EF15</accession>